<dbReference type="GO" id="GO:0043130">
    <property type="term" value="F:ubiquitin binding"/>
    <property type="evidence" value="ECO:0007669"/>
    <property type="project" value="InterPro"/>
</dbReference>
<dbReference type="GO" id="GO:0030674">
    <property type="term" value="F:protein-macromolecule adaptor activity"/>
    <property type="evidence" value="ECO:0007669"/>
    <property type="project" value="InterPro"/>
</dbReference>
<dbReference type="Gene3D" id="2.30.30.140">
    <property type="match status" value="1"/>
</dbReference>
<reference evidence="4 5" key="1">
    <citation type="submission" date="2019-02" db="EMBL/GenBank/DDBJ databases">
        <title>Deep-cultivation of Planctomycetes and their phenomic and genomic characterization uncovers novel biology.</title>
        <authorList>
            <person name="Wiegand S."/>
            <person name="Jogler M."/>
            <person name="Boedeker C."/>
            <person name="Pinto D."/>
            <person name="Vollmers J."/>
            <person name="Rivas-Marin E."/>
            <person name="Kohn T."/>
            <person name="Peeters S.H."/>
            <person name="Heuer A."/>
            <person name="Rast P."/>
            <person name="Oberbeckmann S."/>
            <person name="Bunk B."/>
            <person name="Jeske O."/>
            <person name="Meyerdierks A."/>
            <person name="Storesund J.E."/>
            <person name="Kallscheuer N."/>
            <person name="Luecker S."/>
            <person name="Lage O.M."/>
            <person name="Pohl T."/>
            <person name="Merkel B.J."/>
            <person name="Hornburger P."/>
            <person name="Mueller R.-W."/>
            <person name="Bruemmer F."/>
            <person name="Labrenz M."/>
            <person name="Spormann A.M."/>
            <person name="Op Den Camp H."/>
            <person name="Overmann J."/>
            <person name="Amann R."/>
            <person name="Jetten M.S.M."/>
            <person name="Mascher T."/>
            <person name="Medema M.H."/>
            <person name="Devos D.P."/>
            <person name="Kaster A.-K."/>
            <person name="Ovreas L."/>
            <person name="Rohde M."/>
            <person name="Galperin M.Y."/>
            <person name="Jogler C."/>
        </authorList>
    </citation>
    <scope>NUCLEOTIDE SEQUENCE [LARGE SCALE GENOMIC DNA]</scope>
    <source>
        <strain evidence="4 5">Poly41</strain>
    </source>
</reference>
<protein>
    <recommendedName>
        <fullName evidence="3">SLA1 homology domain-containing protein</fullName>
    </recommendedName>
</protein>
<organism evidence="4 5">
    <name type="scientific">Novipirellula artificiosorum</name>
    <dbReference type="NCBI Taxonomy" id="2528016"/>
    <lineage>
        <taxon>Bacteria</taxon>
        <taxon>Pseudomonadati</taxon>
        <taxon>Planctomycetota</taxon>
        <taxon>Planctomycetia</taxon>
        <taxon>Pirellulales</taxon>
        <taxon>Pirellulaceae</taxon>
        <taxon>Novipirellula</taxon>
    </lineage>
</organism>
<evidence type="ECO:0000313" key="4">
    <source>
        <dbReference type="EMBL" id="TWU32831.1"/>
    </source>
</evidence>
<dbReference type="Pfam" id="PF03983">
    <property type="entry name" value="SHD1"/>
    <property type="match status" value="1"/>
</dbReference>
<dbReference type="Proteomes" id="UP000319143">
    <property type="component" value="Unassembled WGS sequence"/>
</dbReference>
<dbReference type="InterPro" id="IPR016197">
    <property type="entry name" value="Chromo-like_dom_sf"/>
</dbReference>
<dbReference type="SUPFAM" id="SSF54160">
    <property type="entry name" value="Chromo domain-like"/>
    <property type="match status" value="1"/>
</dbReference>
<evidence type="ECO:0000259" key="3">
    <source>
        <dbReference type="Pfam" id="PF03983"/>
    </source>
</evidence>
<keyword evidence="2" id="KW-0732">Signal</keyword>
<gene>
    <name evidence="4" type="ORF">Poly41_52080</name>
</gene>
<dbReference type="GO" id="GO:0042802">
    <property type="term" value="F:identical protein binding"/>
    <property type="evidence" value="ECO:0007669"/>
    <property type="project" value="InterPro"/>
</dbReference>
<dbReference type="AlphaFoldDB" id="A0A5C6DAL2"/>
<proteinExistence type="predicted"/>
<keyword evidence="5" id="KW-1185">Reference proteome</keyword>
<evidence type="ECO:0000313" key="5">
    <source>
        <dbReference type="Proteomes" id="UP000319143"/>
    </source>
</evidence>
<dbReference type="RefSeq" id="WP_146529906.1">
    <property type="nucleotide sequence ID" value="NZ_SJPV01000011.1"/>
</dbReference>
<dbReference type="InterPro" id="IPR007131">
    <property type="entry name" value="SHD1"/>
</dbReference>
<evidence type="ECO:0000256" key="2">
    <source>
        <dbReference type="SAM" id="SignalP"/>
    </source>
</evidence>
<feature type="compositionally biased region" description="Polar residues" evidence="1">
    <location>
        <begin position="168"/>
        <end position="185"/>
    </location>
</feature>
<feature type="signal peptide" evidence="2">
    <location>
        <begin position="1"/>
        <end position="23"/>
    </location>
</feature>
<feature type="chain" id="PRO_5022889628" description="SLA1 homology domain-containing protein" evidence="2">
    <location>
        <begin position="24"/>
        <end position="497"/>
    </location>
</feature>
<feature type="domain" description="SLA1 homology" evidence="3">
    <location>
        <begin position="27"/>
        <end position="79"/>
    </location>
</feature>
<dbReference type="OrthoDB" id="4404312at2"/>
<dbReference type="EMBL" id="SJPV01000011">
    <property type="protein sequence ID" value="TWU32831.1"/>
    <property type="molecule type" value="Genomic_DNA"/>
</dbReference>
<feature type="region of interest" description="Disordered" evidence="1">
    <location>
        <begin position="157"/>
        <end position="192"/>
    </location>
</feature>
<sequence precursor="true">MNPSVCPKLVLVLCLVSSPTLLAEDGAMRVWRDRSGFFSLSATIVGVERSEAGPKIKLRKSDGDVVEVPYALFSDEDQEHSVAWYREQRAKPKVATAPVLPKVGDRVKIKWGNSWWKGVIEEVDGERFRFDYDGWDSSPDEWRTADQLRWEDDTAVIPGSLTDPAAPSSVSSVTNKTKPATNSSAKPVPANLAVTPQPTVTTMDLSHYEGSTDTNSKFPQGLSPQETLDYLQQQATRGNLQAFWDWVPDDFRDYLASQEHRDALKVLDQVSSKGLGQAHFLKELVAALRKRRAFVLNNPVVQMLLEDQPNVDAFARVYEPATDLLHEFTQLVGSIDDEIRGDGFDAAFRHRCDRVGTHVATLLALAPAEQLQSFWDRFVITEEAEGGTLTLVYPTGQRKTFPLVRINGRWMPRPLAESLLTIPTAQRAKAKEVQSLSKAALEGRIVGTSMARGFKDASYMSLAERFQEAAAAENQKEFDAAIQRALVALQASGVLGQ</sequence>
<name>A0A5C6DAL2_9BACT</name>
<dbReference type="Gene3D" id="2.30.30.700">
    <property type="entry name" value="SLA1 homology domain 1"/>
    <property type="match status" value="1"/>
</dbReference>
<evidence type="ECO:0000256" key="1">
    <source>
        <dbReference type="SAM" id="MobiDB-lite"/>
    </source>
</evidence>
<comment type="caution">
    <text evidence="4">The sequence shown here is derived from an EMBL/GenBank/DDBJ whole genome shotgun (WGS) entry which is preliminary data.</text>
</comment>
<accession>A0A5C6DAL2</accession>
<dbReference type="GO" id="GO:0008092">
    <property type="term" value="F:cytoskeletal protein binding"/>
    <property type="evidence" value="ECO:0007669"/>
    <property type="project" value="InterPro"/>
</dbReference>